<dbReference type="Proteomes" id="UP001497525">
    <property type="component" value="Unassembled WGS sequence"/>
</dbReference>
<keyword evidence="4 6" id="KW-1133">Transmembrane helix</keyword>
<organism evidence="8 9">
    <name type="scientific">Calicophoron daubneyi</name>
    <name type="common">Rumen fluke</name>
    <name type="synonym">Paramphistomum daubneyi</name>
    <dbReference type="NCBI Taxonomy" id="300641"/>
    <lineage>
        <taxon>Eukaryota</taxon>
        <taxon>Metazoa</taxon>
        <taxon>Spiralia</taxon>
        <taxon>Lophotrochozoa</taxon>
        <taxon>Platyhelminthes</taxon>
        <taxon>Trematoda</taxon>
        <taxon>Digenea</taxon>
        <taxon>Plagiorchiida</taxon>
        <taxon>Pronocephalata</taxon>
        <taxon>Paramphistomoidea</taxon>
        <taxon>Paramphistomidae</taxon>
        <taxon>Calicophoron</taxon>
    </lineage>
</organism>
<evidence type="ECO:0000259" key="7">
    <source>
        <dbReference type="Pfam" id="PF12832"/>
    </source>
</evidence>
<feature type="transmembrane region" description="Helical" evidence="6">
    <location>
        <begin position="392"/>
        <end position="413"/>
    </location>
</feature>
<feature type="transmembrane region" description="Helical" evidence="6">
    <location>
        <begin position="294"/>
        <end position="315"/>
    </location>
</feature>
<dbReference type="InterPro" id="IPR024989">
    <property type="entry name" value="MFS_assoc_dom"/>
</dbReference>
<dbReference type="Pfam" id="PF12832">
    <property type="entry name" value="MFS_1_like"/>
    <property type="match status" value="1"/>
</dbReference>
<feature type="transmembrane region" description="Helical" evidence="6">
    <location>
        <begin position="98"/>
        <end position="116"/>
    </location>
</feature>
<protein>
    <recommendedName>
        <fullName evidence="7">Major facilitator superfamily associated domain-containing protein</fullName>
    </recommendedName>
</protein>
<name>A0AAV2TPP7_CALDB</name>
<evidence type="ECO:0000256" key="1">
    <source>
        <dbReference type="ARBA" id="ARBA00004141"/>
    </source>
</evidence>
<feature type="transmembrane region" description="Helical" evidence="6">
    <location>
        <begin position="425"/>
        <end position="445"/>
    </location>
</feature>
<evidence type="ECO:0000256" key="4">
    <source>
        <dbReference type="ARBA" id="ARBA00022989"/>
    </source>
</evidence>
<dbReference type="AlphaFoldDB" id="A0AAV2TPP7"/>
<dbReference type="SUPFAM" id="SSF103473">
    <property type="entry name" value="MFS general substrate transporter"/>
    <property type="match status" value="1"/>
</dbReference>
<comment type="subcellular location">
    <subcellularLocation>
        <location evidence="1">Membrane</location>
        <topology evidence="1">Multi-pass membrane protein</topology>
    </subcellularLocation>
</comment>
<dbReference type="PANTHER" id="PTHR16172:SF41">
    <property type="entry name" value="MAJOR FACILITATOR SUPERFAMILY DOMAIN-CONTAINING PROTEIN 6-LIKE"/>
    <property type="match status" value="1"/>
</dbReference>
<evidence type="ECO:0000313" key="9">
    <source>
        <dbReference type="Proteomes" id="UP001497525"/>
    </source>
</evidence>
<comment type="similarity">
    <text evidence="2">Belongs to the major facilitator superfamily. MFSD6 family.</text>
</comment>
<evidence type="ECO:0000256" key="6">
    <source>
        <dbReference type="SAM" id="Phobius"/>
    </source>
</evidence>
<proteinExistence type="inferred from homology"/>
<feature type="transmembrane region" description="Helical" evidence="6">
    <location>
        <begin position="552"/>
        <end position="575"/>
    </location>
</feature>
<feature type="transmembrane region" description="Helical" evidence="6">
    <location>
        <begin position="481"/>
        <end position="500"/>
    </location>
</feature>
<feature type="transmembrane region" description="Helical" evidence="6">
    <location>
        <begin position="37"/>
        <end position="57"/>
    </location>
</feature>
<evidence type="ECO:0000256" key="2">
    <source>
        <dbReference type="ARBA" id="ARBA00005241"/>
    </source>
</evidence>
<dbReference type="Gene3D" id="1.20.1250.20">
    <property type="entry name" value="MFS general substrate transporter like domains"/>
    <property type="match status" value="2"/>
</dbReference>
<keyword evidence="3 6" id="KW-0812">Transmembrane</keyword>
<dbReference type="PANTHER" id="PTHR16172">
    <property type="entry name" value="MAJOR FACILITATOR SUPERFAMILY DOMAIN-CONTAINING PROTEIN 6-LIKE"/>
    <property type="match status" value="1"/>
</dbReference>
<feature type="transmembrane region" description="Helical" evidence="6">
    <location>
        <begin position="521"/>
        <end position="540"/>
    </location>
</feature>
<evidence type="ECO:0000313" key="8">
    <source>
        <dbReference type="EMBL" id="CAL5138452.1"/>
    </source>
</evidence>
<sequence>MEIESFDECAIKEVSKENINSRKCDCKINRKLVPLKINFFCQFVVIGSIFNFINPLLSTCGLSPSELGVTGMFANGAATLSRLVFGPIADGTRKKHRIIAGLTLATTVSVMLFFFMPQSREYLFEGYLLDADTFVAQVRWTAVSNSSGFENSFDMEPVPKVCWPDKLETCTPIGLSHSPRPPDSHYMLQKVSKDSQTAVFGPSPKTYVGKPEEDWMKLSHEENQFVRLGCTKMEGGSGHDCVAIHNQRASKSTGFVLLMAVVFRSLLWASQAPIGNLLDSVTYAALGENTHYYGWTRVFGSAGFIVSSLLVGILISRTSDPQGSTILTRIPKFPSFEDAKSYIPNYAPSLITAAIFGVISVIVSAVPTADSMQTKIPLQKAIMIAVRSADMIKCLVSVFFTGISFAFIGEYLFVILTKEYNVPHYFLGIMISTLVLSEVPAFLICGQLVRRLGETTCVSIAHILNMLRFMSFAYFVNYWNFLWAEVVCGFSFPLLINALLNQGARAGRISGTDAGDVVASMHGIIAAGVFGLMPCIGGPLWGLLLEHFTGRHLFYCAACYSLAVSLAIPVTAVVVNKLSPRFHKNY</sequence>
<gene>
    <name evidence="8" type="ORF">CDAUBV1_LOCUS13272</name>
</gene>
<keyword evidence="5 6" id="KW-0472">Membrane</keyword>
<dbReference type="EMBL" id="CAXLJL010000489">
    <property type="protein sequence ID" value="CAL5138452.1"/>
    <property type="molecule type" value="Genomic_DNA"/>
</dbReference>
<reference evidence="8" key="1">
    <citation type="submission" date="2024-06" db="EMBL/GenBank/DDBJ databases">
        <authorList>
            <person name="Liu X."/>
            <person name="Lenzi L."/>
            <person name="Haldenby T S."/>
            <person name="Uol C."/>
        </authorList>
    </citation>
    <scope>NUCLEOTIDE SEQUENCE</scope>
</reference>
<dbReference type="GO" id="GO:0016020">
    <property type="term" value="C:membrane"/>
    <property type="evidence" value="ECO:0007669"/>
    <property type="project" value="UniProtKB-SubCell"/>
</dbReference>
<comment type="caution">
    <text evidence="8">The sequence shown here is derived from an EMBL/GenBank/DDBJ whole genome shotgun (WGS) entry which is preliminary data.</text>
</comment>
<feature type="domain" description="Major facilitator superfamily associated" evidence="7">
    <location>
        <begin position="34"/>
        <end position="555"/>
    </location>
</feature>
<accession>A0AAV2TPP7</accession>
<dbReference type="InterPro" id="IPR051717">
    <property type="entry name" value="MFS_MFSD6"/>
</dbReference>
<evidence type="ECO:0000256" key="5">
    <source>
        <dbReference type="ARBA" id="ARBA00023136"/>
    </source>
</evidence>
<dbReference type="InterPro" id="IPR036259">
    <property type="entry name" value="MFS_trans_sf"/>
</dbReference>
<evidence type="ECO:0000256" key="3">
    <source>
        <dbReference type="ARBA" id="ARBA00022692"/>
    </source>
</evidence>